<sequence>MPPKPNKQRQHQSRIGGGTYRTLCVRACDGYYFPISDKVTRAKFNTDSIACLQRCTGGEARLFVHRNPGQKISSAVDLQGNRYVELDNAFRYRKELVEGCVCKPALSAETGAGAGR</sequence>
<organism evidence="1">
    <name type="scientific">marine sediment metagenome</name>
    <dbReference type="NCBI Taxonomy" id="412755"/>
    <lineage>
        <taxon>unclassified sequences</taxon>
        <taxon>metagenomes</taxon>
        <taxon>ecological metagenomes</taxon>
    </lineage>
</organism>
<gene>
    <name evidence="1" type="ORF">S01H1_59920</name>
</gene>
<dbReference type="EMBL" id="BARS01039220">
    <property type="protein sequence ID" value="GAG16511.1"/>
    <property type="molecule type" value="Genomic_DNA"/>
</dbReference>
<reference evidence="1" key="1">
    <citation type="journal article" date="2014" name="Front. Microbiol.">
        <title>High frequency of phylogenetically diverse reductive dehalogenase-homologous genes in deep subseafloor sedimentary metagenomes.</title>
        <authorList>
            <person name="Kawai M."/>
            <person name="Futagami T."/>
            <person name="Toyoda A."/>
            <person name="Takaki Y."/>
            <person name="Nishi S."/>
            <person name="Hori S."/>
            <person name="Arai W."/>
            <person name="Tsubouchi T."/>
            <person name="Morono Y."/>
            <person name="Uchiyama I."/>
            <person name="Ito T."/>
            <person name="Fujiyama A."/>
            <person name="Inagaki F."/>
            <person name="Takami H."/>
        </authorList>
    </citation>
    <scope>NUCLEOTIDE SEQUENCE</scope>
    <source>
        <strain evidence="1">Expedition CK06-06</strain>
    </source>
</reference>
<accession>X0WUW4</accession>
<name>X0WUW4_9ZZZZ</name>
<evidence type="ECO:0000313" key="1">
    <source>
        <dbReference type="EMBL" id="GAG16511.1"/>
    </source>
</evidence>
<comment type="caution">
    <text evidence="1">The sequence shown here is derived from an EMBL/GenBank/DDBJ whole genome shotgun (WGS) entry which is preliminary data.</text>
</comment>
<protein>
    <recommendedName>
        <fullName evidence="2">DUF2865 domain-containing protein</fullName>
    </recommendedName>
</protein>
<dbReference type="AlphaFoldDB" id="X0WUW4"/>
<dbReference type="Pfam" id="PF11064">
    <property type="entry name" value="DUF2865"/>
    <property type="match status" value="1"/>
</dbReference>
<evidence type="ECO:0008006" key="2">
    <source>
        <dbReference type="Google" id="ProtNLM"/>
    </source>
</evidence>
<proteinExistence type="predicted"/>
<feature type="non-terminal residue" evidence="1">
    <location>
        <position position="116"/>
    </location>
</feature>
<dbReference type="InterPro" id="IPR021293">
    <property type="entry name" value="DUF2865"/>
</dbReference>